<comment type="subcellular location">
    <subcellularLocation>
        <location evidence="1 8 9">Cytoplasm</location>
    </subcellularLocation>
</comment>
<keyword evidence="2 8" id="KW-0963">Cytoplasm</keyword>
<comment type="function">
    <text evidence="8">RNA-binding component of the eukaryotic translation initiation factor 3 (eIF-3) complex, which is involved in protein synthesis of a specialized repertoire of mRNAs and, together with other initiation factors, stimulates binding of mRNA and methionyl-tRNAi to the 40S ribosome. The eIF-3 complex specifically targets and initiates translation of a subset of mRNAs involved in cell proliferation.</text>
</comment>
<dbReference type="CDD" id="cd12278">
    <property type="entry name" value="RRM_eIF3B"/>
    <property type="match status" value="1"/>
</dbReference>
<evidence type="ECO:0000256" key="5">
    <source>
        <dbReference type="ARBA" id="ARBA00022737"/>
    </source>
</evidence>
<name>A0A4V1IWV1_9FUNG</name>
<protein>
    <recommendedName>
        <fullName evidence="8">Eukaryotic translation initiation factor 3 subunit B</fullName>
        <shortName evidence="8">eIF3b</shortName>
    </recommendedName>
    <alternativeName>
        <fullName evidence="8">Eukaryotic translation initiation factor 3 90 kDa subunit homolog</fullName>
        <shortName evidence="8">eIF3 p90</shortName>
    </alternativeName>
    <alternativeName>
        <fullName evidence="8">Translation initiation factor eIF3, p90 subunit homolog</fullName>
    </alternativeName>
</protein>
<comment type="similarity">
    <text evidence="8 9">Belongs to the eIF-3 subunit B family.</text>
</comment>
<dbReference type="InterPro" id="IPR000504">
    <property type="entry name" value="RRM_dom"/>
</dbReference>
<dbReference type="OrthoDB" id="10250414at2759"/>
<dbReference type="PANTHER" id="PTHR14068">
    <property type="entry name" value="EUKARYOTIC TRANSLATION INITIATION FACTOR 3 EIF3 -RELATED"/>
    <property type="match status" value="1"/>
</dbReference>
<evidence type="ECO:0000313" key="12">
    <source>
        <dbReference type="Proteomes" id="UP000271241"/>
    </source>
</evidence>
<evidence type="ECO:0000256" key="2">
    <source>
        <dbReference type="ARBA" id="ARBA00022490"/>
    </source>
</evidence>
<dbReference type="InterPro" id="IPR015943">
    <property type="entry name" value="WD40/YVTN_repeat-like_dom_sf"/>
</dbReference>
<comment type="subunit">
    <text evidence="8 9">Component of the eukaryotic translation initiation factor 3 (eIF-3) complex.</text>
</comment>
<dbReference type="GO" id="GO:0005852">
    <property type="term" value="C:eukaryotic translation initiation factor 3 complex"/>
    <property type="evidence" value="ECO:0007669"/>
    <property type="project" value="UniProtKB-UniRule"/>
</dbReference>
<dbReference type="HAMAP" id="MF_03001">
    <property type="entry name" value="eIF3b"/>
    <property type="match status" value="1"/>
</dbReference>
<dbReference type="Pfam" id="PF08662">
    <property type="entry name" value="eIF2A"/>
    <property type="match status" value="1"/>
</dbReference>
<dbReference type="PANTHER" id="PTHR14068:SF0">
    <property type="entry name" value="EUKARYOTIC TRANSLATION INITIATION FACTOR 3 SUBUNIT B"/>
    <property type="match status" value="1"/>
</dbReference>
<evidence type="ECO:0000313" key="11">
    <source>
        <dbReference type="EMBL" id="RKP08839.1"/>
    </source>
</evidence>
<evidence type="ECO:0000256" key="6">
    <source>
        <dbReference type="ARBA" id="ARBA00022884"/>
    </source>
</evidence>
<dbReference type="FunFam" id="3.30.70.330:FF:000235">
    <property type="entry name" value="Eukaryotic translation initiation factor 3 subunit B"/>
    <property type="match status" value="1"/>
</dbReference>
<dbReference type="Gene3D" id="3.30.70.330">
    <property type="match status" value="1"/>
</dbReference>
<dbReference type="GO" id="GO:0031369">
    <property type="term" value="F:translation initiation factor binding"/>
    <property type="evidence" value="ECO:0007669"/>
    <property type="project" value="InterPro"/>
</dbReference>
<evidence type="ECO:0000256" key="4">
    <source>
        <dbReference type="ARBA" id="ARBA00022574"/>
    </source>
</evidence>
<dbReference type="Proteomes" id="UP000271241">
    <property type="component" value="Unassembled WGS sequence"/>
</dbReference>
<dbReference type="InterPro" id="IPR012677">
    <property type="entry name" value="Nucleotide-bd_a/b_plait_sf"/>
</dbReference>
<accession>A0A4V1IWV1</accession>
<dbReference type="Gene3D" id="2.130.10.10">
    <property type="entry name" value="YVTN repeat-like/Quinoprotein amine dehydrogenase"/>
    <property type="match status" value="1"/>
</dbReference>
<keyword evidence="12" id="KW-1185">Reference proteome</keyword>
<dbReference type="InterPro" id="IPR034363">
    <property type="entry name" value="eIF3B_RRM"/>
</dbReference>
<dbReference type="STRING" id="78915.A0A4V1IWV1"/>
<evidence type="ECO:0000259" key="10">
    <source>
        <dbReference type="PROSITE" id="PS50102"/>
    </source>
</evidence>
<dbReference type="FunFam" id="2.130.10.10:FF:000419">
    <property type="entry name" value="Eukaryotic translation initiation factor 3 subunit B"/>
    <property type="match status" value="1"/>
</dbReference>
<dbReference type="InterPro" id="IPR013979">
    <property type="entry name" value="TIF_beta_prop-like"/>
</dbReference>
<keyword evidence="4" id="KW-0853">WD repeat</keyword>
<dbReference type="GO" id="GO:0003743">
    <property type="term" value="F:translation initiation factor activity"/>
    <property type="evidence" value="ECO:0007669"/>
    <property type="project" value="UniProtKB-UniRule"/>
</dbReference>
<feature type="domain" description="RRM" evidence="10">
    <location>
        <begin position="39"/>
        <end position="128"/>
    </location>
</feature>
<dbReference type="GO" id="GO:0001732">
    <property type="term" value="P:formation of cytoplasmic translation initiation complex"/>
    <property type="evidence" value="ECO:0007669"/>
    <property type="project" value="UniProtKB-UniRule"/>
</dbReference>
<keyword evidence="6 8" id="KW-0694">RNA-binding</keyword>
<evidence type="ECO:0000256" key="1">
    <source>
        <dbReference type="ARBA" id="ARBA00004496"/>
    </source>
</evidence>
<dbReference type="GO" id="GO:0033290">
    <property type="term" value="C:eukaryotic 48S preinitiation complex"/>
    <property type="evidence" value="ECO:0007669"/>
    <property type="project" value="UniProtKB-UniRule"/>
</dbReference>
<gene>
    <name evidence="8" type="primary">PRT1</name>
    <name evidence="11" type="ORF">THASP1DRAFT_15071</name>
</gene>
<dbReference type="PIRSF" id="PIRSF036424">
    <property type="entry name" value="eIF3b"/>
    <property type="match status" value="1"/>
</dbReference>
<comment type="function">
    <text evidence="9">Component of the eukaryotic translation initiation factor 3 (eIF-3) complex, which is involved in protein synthesis and, together with other initiation factors, stimulates binding of mRNA and methionyl-tRNAi to the 40S ribosome.</text>
</comment>
<organism evidence="11 12">
    <name type="scientific">Thamnocephalis sphaerospora</name>
    <dbReference type="NCBI Taxonomy" id="78915"/>
    <lineage>
        <taxon>Eukaryota</taxon>
        <taxon>Fungi</taxon>
        <taxon>Fungi incertae sedis</taxon>
        <taxon>Zoopagomycota</taxon>
        <taxon>Zoopagomycotina</taxon>
        <taxon>Zoopagomycetes</taxon>
        <taxon>Zoopagales</taxon>
        <taxon>Sigmoideomycetaceae</taxon>
        <taxon>Thamnocephalis</taxon>
    </lineage>
</organism>
<evidence type="ECO:0000256" key="3">
    <source>
        <dbReference type="ARBA" id="ARBA00022540"/>
    </source>
</evidence>
<reference evidence="12" key="1">
    <citation type="journal article" date="2018" name="Nat. Microbiol.">
        <title>Leveraging single-cell genomics to expand the fungal tree of life.</title>
        <authorList>
            <person name="Ahrendt S.R."/>
            <person name="Quandt C.A."/>
            <person name="Ciobanu D."/>
            <person name="Clum A."/>
            <person name="Salamov A."/>
            <person name="Andreopoulos B."/>
            <person name="Cheng J.F."/>
            <person name="Woyke T."/>
            <person name="Pelin A."/>
            <person name="Henrissat B."/>
            <person name="Reynolds N.K."/>
            <person name="Benny G.L."/>
            <person name="Smith M.E."/>
            <person name="James T.Y."/>
            <person name="Grigoriev I.V."/>
        </authorList>
    </citation>
    <scope>NUCLEOTIDE SEQUENCE [LARGE SCALE GENOMIC DNA]</scope>
    <source>
        <strain evidence="12">RSA 1356</strain>
    </source>
</reference>
<proteinExistence type="inferred from homology"/>
<evidence type="ECO:0000256" key="8">
    <source>
        <dbReference type="HAMAP-Rule" id="MF_03001"/>
    </source>
</evidence>
<dbReference type="PROSITE" id="PS50102">
    <property type="entry name" value="RRM"/>
    <property type="match status" value="1"/>
</dbReference>
<dbReference type="SUPFAM" id="SSF54928">
    <property type="entry name" value="RNA-binding domain, RBD"/>
    <property type="match status" value="1"/>
</dbReference>
<dbReference type="GO" id="GO:0016282">
    <property type="term" value="C:eukaryotic 43S preinitiation complex"/>
    <property type="evidence" value="ECO:0007669"/>
    <property type="project" value="UniProtKB-UniRule"/>
</dbReference>
<dbReference type="Pfam" id="PF00076">
    <property type="entry name" value="RRM_1"/>
    <property type="match status" value="1"/>
</dbReference>
<dbReference type="EMBL" id="KZ992565">
    <property type="protein sequence ID" value="RKP08839.1"/>
    <property type="molecule type" value="Genomic_DNA"/>
</dbReference>
<dbReference type="GO" id="GO:0003723">
    <property type="term" value="F:RNA binding"/>
    <property type="evidence" value="ECO:0007669"/>
    <property type="project" value="UniProtKB-UniRule"/>
</dbReference>
<dbReference type="InterPro" id="IPR035979">
    <property type="entry name" value="RBD_domain_sf"/>
</dbReference>
<keyword evidence="7 8" id="KW-0648">Protein biosynthesis</keyword>
<dbReference type="SUPFAM" id="SSF82171">
    <property type="entry name" value="DPP6 N-terminal domain-like"/>
    <property type="match status" value="1"/>
</dbReference>
<dbReference type="InterPro" id="IPR011400">
    <property type="entry name" value="EIF3B"/>
</dbReference>
<evidence type="ECO:0000256" key="9">
    <source>
        <dbReference type="PIRNR" id="PIRNR036424"/>
    </source>
</evidence>
<dbReference type="AlphaFoldDB" id="A0A4V1IWV1"/>
<keyword evidence="3 8" id="KW-0396">Initiation factor</keyword>
<evidence type="ECO:0000256" key="7">
    <source>
        <dbReference type="ARBA" id="ARBA00022917"/>
    </source>
</evidence>
<keyword evidence="5" id="KW-0677">Repeat</keyword>
<sequence>MPAPFSFDLDRLPETEADIDFSDLEREFAVPNLEFCFDSIVVVDNVPVVDEAKEKKLLGAIQKIFKGCGRIRENGVHMPMEEKDGKSVSKGFLFIEFETPEMADLAVRQVNNYRMDKQHVLTVNHFDDVDKAAQVEDEFHEPEEEKFEEREHLRDWLLDQRARDQFITYRGDDVAVFWNNKKDEAELVHNRTNWTETYVQWAPQGTYLATVHRQGVALWGGKSWAKIMRFFHPGVKLIDFSPNERYLVSWSNEPIQSGVPGSPFGPDSEGHQIAIWDVLSGVLLRTFPGNPDKNAEPGPAKVMWPAFKWSPSSRYFARLTPGQAISVYEAPSMGLLDKKSIKIEGVRDFEWSPASQAAAASADSEDKKRPRDEMLAYWTPEVGNQPARITLLNVPSRAVMRTKNIFSVSDCRIHWHPQGDYLCIKVDRHTKSKKSIFSNLEIFHTREKGIPVEVIEMKEIAIAFAWEPLGDRFSVITTTDPNLLHVTGPTMPITPRTNVAFYAASGVLEGSFRLIKLLEKKTANGVFWSPKGRHLVLITLRSQITWDVEFWDLDLETTTKATVDPSASVQLLASQEHYGVTDLEWDPTGRYVVTSASSWRHTMENGYTLWDFRGEMLQKHTVDRFKQFIWRPRPKTLLSEEQQRKIRRNLKDYSREFELEDQFSQTAASRAVLEERRRLLQEWNAWRQRVEKDLTEARVAAGQDPNHHVPGDDEYETIEELVEEVVSEKEEIVKEKKK</sequence>